<name>A0A5B8GVP0_PIERA</name>
<dbReference type="AlphaFoldDB" id="A0A5B8GVP0"/>
<evidence type="ECO:0000313" key="2">
    <source>
        <dbReference type="EMBL" id="QDW65484.1"/>
    </source>
</evidence>
<dbReference type="Gene3D" id="1.10.2080.10">
    <property type="entry name" value="Insect odorant-binding protein A10/Ejaculatory bulb-specific protein 3"/>
    <property type="match status" value="1"/>
</dbReference>
<dbReference type="Pfam" id="PF03392">
    <property type="entry name" value="OS-D"/>
    <property type="match status" value="1"/>
</dbReference>
<dbReference type="PANTHER" id="PTHR11257:SF13">
    <property type="entry name" value="GEO07322P1"/>
    <property type="match status" value="1"/>
</dbReference>
<reference evidence="2" key="1">
    <citation type="submission" date="2019-01" db="EMBL/GenBank/DDBJ databases">
        <title>Identification and expression profiles of putative chemosensory protein genes from the cabbage white butterfly Pieris rapae.</title>
        <authorList>
            <person name="Liu S."/>
        </authorList>
    </citation>
    <scope>NUCLEOTIDE SEQUENCE</scope>
    <source>
        <strain evidence="2">HF</strain>
    </source>
</reference>
<dbReference type="EMBL" id="MK369966">
    <property type="protein sequence ID" value="QDW65484.1"/>
    <property type="molecule type" value="mRNA"/>
</dbReference>
<proteinExistence type="evidence at transcript level"/>
<feature type="signal peptide" evidence="1">
    <location>
        <begin position="1"/>
        <end position="16"/>
    </location>
</feature>
<dbReference type="SUPFAM" id="SSF100910">
    <property type="entry name" value="Chemosensory protein Csp2"/>
    <property type="match status" value="1"/>
</dbReference>
<dbReference type="PANTHER" id="PTHR11257">
    <property type="entry name" value="CHEMOSENSORY PROTEIN-RELATED"/>
    <property type="match status" value="1"/>
</dbReference>
<feature type="chain" id="PRO_5022730607" evidence="1">
    <location>
        <begin position="17"/>
        <end position="123"/>
    </location>
</feature>
<keyword evidence="1" id="KW-0732">Signal</keyword>
<dbReference type="InterPro" id="IPR005055">
    <property type="entry name" value="A10/PebIII"/>
</dbReference>
<sequence>MKFVIIITALIASSLAEDIVYFTTENDNLDVDEVMKHPEQVKAFVDCFVDRAPCDPLSLSYKENMPEAVTTACHRCNNAQKHLWSGFLSGLKQYYPEYYEAFQLKYDPKKIYFVALEKAVEGC</sequence>
<protein>
    <submittedName>
        <fullName evidence="2">Chemosensory protein 18</fullName>
    </submittedName>
</protein>
<dbReference type="InterPro" id="IPR036682">
    <property type="entry name" value="OS_D_A10/PebIII_sf"/>
</dbReference>
<organism evidence="2">
    <name type="scientific">Pieris rapae</name>
    <name type="common">Small white butterfly</name>
    <name type="synonym">Artogeia rapae</name>
    <dbReference type="NCBI Taxonomy" id="64459"/>
    <lineage>
        <taxon>Eukaryota</taxon>
        <taxon>Metazoa</taxon>
        <taxon>Ecdysozoa</taxon>
        <taxon>Arthropoda</taxon>
        <taxon>Hexapoda</taxon>
        <taxon>Insecta</taxon>
        <taxon>Pterygota</taxon>
        <taxon>Neoptera</taxon>
        <taxon>Endopterygota</taxon>
        <taxon>Lepidoptera</taxon>
        <taxon>Glossata</taxon>
        <taxon>Ditrysia</taxon>
        <taxon>Papilionoidea</taxon>
        <taxon>Pieridae</taxon>
        <taxon>Pierinae</taxon>
        <taxon>Pieris</taxon>
    </lineage>
</organism>
<accession>A0A5B8GVP0</accession>
<evidence type="ECO:0000256" key="1">
    <source>
        <dbReference type="SAM" id="SignalP"/>
    </source>
</evidence>